<feature type="transmembrane region" description="Helical" evidence="1">
    <location>
        <begin position="114"/>
        <end position="137"/>
    </location>
</feature>
<evidence type="ECO:0000256" key="1">
    <source>
        <dbReference type="SAM" id="Phobius"/>
    </source>
</evidence>
<dbReference type="EMBL" id="LRQE01000037">
    <property type="protein sequence ID" value="KXA29186.1"/>
    <property type="molecule type" value="Genomic_DNA"/>
</dbReference>
<keyword evidence="1" id="KW-0472">Membrane</keyword>
<dbReference type="RefSeq" id="WP_060800458.1">
    <property type="nucleotide sequence ID" value="NZ_JADNMH010000008.1"/>
</dbReference>
<name>A0A133PKW8_9FIRM</name>
<evidence type="ECO:0000313" key="3">
    <source>
        <dbReference type="Proteomes" id="UP000070174"/>
    </source>
</evidence>
<dbReference type="Proteomes" id="UP000070174">
    <property type="component" value="Unassembled WGS sequence"/>
</dbReference>
<comment type="caution">
    <text evidence="2">The sequence shown here is derived from an EMBL/GenBank/DDBJ whole genome shotgun (WGS) entry which is preliminary data.</text>
</comment>
<dbReference type="AlphaFoldDB" id="A0A133PKW8"/>
<feature type="transmembrane region" description="Helical" evidence="1">
    <location>
        <begin position="12"/>
        <end position="38"/>
    </location>
</feature>
<feature type="transmembrane region" description="Helical" evidence="1">
    <location>
        <begin position="44"/>
        <end position="62"/>
    </location>
</feature>
<accession>A0A133PKW8</accession>
<evidence type="ECO:0000313" key="2">
    <source>
        <dbReference type="EMBL" id="KXA29186.1"/>
    </source>
</evidence>
<dbReference type="PATRIC" id="fig|54005.3.peg.1399"/>
<protein>
    <submittedName>
        <fullName evidence="2">Uncharacterized protein</fullName>
    </submittedName>
</protein>
<feature type="transmembrane region" description="Helical" evidence="1">
    <location>
        <begin position="149"/>
        <end position="169"/>
    </location>
</feature>
<feature type="transmembrane region" description="Helical" evidence="1">
    <location>
        <begin position="207"/>
        <end position="224"/>
    </location>
</feature>
<keyword evidence="1" id="KW-1133">Transmembrane helix</keyword>
<proteinExistence type="predicted"/>
<sequence length="236" mass="25249">MQMSDYMKNTYRYGIIATILAMGLMLGIPAVMCTIYGMWPEWSLIASVAGPLLALFVPTALAEQLTMIPIGGTTCYLNSILGNVMNIKFPCYLSAIATVDATPGTEEADVMGMIAVTVSGMVSMITIVIGVILLAPLKPILQTETVATATTYILPALYGSMGISAFISTSAGSKYKAPRRPLIAIVALAIVYAFNFLVMPIAGKEGYAMLIMLVVTLLISYSFYKSGIVKLVKKED</sequence>
<reference evidence="2 3" key="1">
    <citation type="submission" date="2016-01" db="EMBL/GenBank/DDBJ databases">
        <authorList>
            <person name="Oliw E.H."/>
        </authorList>
    </citation>
    <scope>NUCLEOTIDE SEQUENCE [LARGE SCALE GENOMIC DNA]</scope>
    <source>
        <strain evidence="2 3">CMW7756A</strain>
    </source>
</reference>
<keyword evidence="1" id="KW-0812">Transmembrane</keyword>
<gene>
    <name evidence="2" type="ORF">HMPREF3229_01436</name>
</gene>
<feature type="transmembrane region" description="Helical" evidence="1">
    <location>
        <begin position="181"/>
        <end position="201"/>
    </location>
</feature>
<organism evidence="2">
    <name type="scientific">Peptoniphilus harei</name>
    <dbReference type="NCBI Taxonomy" id="54005"/>
    <lineage>
        <taxon>Bacteria</taxon>
        <taxon>Bacillati</taxon>
        <taxon>Bacillota</taxon>
        <taxon>Tissierellia</taxon>
        <taxon>Tissierellales</taxon>
        <taxon>Peptoniphilaceae</taxon>
        <taxon>Peptoniphilus</taxon>
    </lineage>
</organism>